<keyword evidence="2" id="KW-1185">Reference proteome</keyword>
<comment type="caution">
    <text evidence="1">The sequence shown here is derived from an EMBL/GenBank/DDBJ whole genome shotgun (WGS) entry which is preliminary data.</text>
</comment>
<organism evidence="1 2">
    <name type="scientific">Diphasiastrum complanatum</name>
    <name type="common">Issler's clubmoss</name>
    <name type="synonym">Lycopodium complanatum</name>
    <dbReference type="NCBI Taxonomy" id="34168"/>
    <lineage>
        <taxon>Eukaryota</taxon>
        <taxon>Viridiplantae</taxon>
        <taxon>Streptophyta</taxon>
        <taxon>Embryophyta</taxon>
        <taxon>Tracheophyta</taxon>
        <taxon>Lycopodiopsida</taxon>
        <taxon>Lycopodiales</taxon>
        <taxon>Lycopodiaceae</taxon>
        <taxon>Lycopodioideae</taxon>
        <taxon>Diphasiastrum</taxon>
    </lineage>
</organism>
<sequence length="174" mass="19936">MLVMAVLSPLLRLSRFGALAGGLVASSSHGGLKITDAASHLSYALPLPVAAVRGFMACAWHAGTHRCDYDCKLESFWGLKRQQLLSGSWMGAKVGYQVRGVYVEVKDDNFELALNKYGRLMRQDKTLNELSKRQFYLKPSERRVLARKERDRRIARREFKEKLRWIMSRRSRGF</sequence>
<evidence type="ECO:0000313" key="1">
    <source>
        <dbReference type="EMBL" id="KAJ7552752.1"/>
    </source>
</evidence>
<evidence type="ECO:0000313" key="2">
    <source>
        <dbReference type="Proteomes" id="UP001162992"/>
    </source>
</evidence>
<protein>
    <submittedName>
        <fullName evidence="1">Uncharacterized protein</fullName>
    </submittedName>
</protein>
<dbReference type="EMBL" id="CM055097">
    <property type="protein sequence ID" value="KAJ7552752.1"/>
    <property type="molecule type" value="Genomic_DNA"/>
</dbReference>
<accession>A0ACC2DFL4</accession>
<name>A0ACC2DFL4_DIPCM</name>
<dbReference type="Proteomes" id="UP001162992">
    <property type="component" value="Chromosome 6"/>
</dbReference>
<gene>
    <name evidence="1" type="ORF">O6H91_06G069200</name>
</gene>
<proteinExistence type="predicted"/>
<reference evidence="2" key="1">
    <citation type="journal article" date="2024" name="Proc. Natl. Acad. Sci. U.S.A.">
        <title>Extraordinary preservation of gene collinearity over three hundred million years revealed in homosporous lycophytes.</title>
        <authorList>
            <person name="Li C."/>
            <person name="Wickell D."/>
            <person name="Kuo L.Y."/>
            <person name="Chen X."/>
            <person name="Nie B."/>
            <person name="Liao X."/>
            <person name="Peng D."/>
            <person name="Ji J."/>
            <person name="Jenkins J."/>
            <person name="Williams M."/>
            <person name="Shu S."/>
            <person name="Plott C."/>
            <person name="Barry K."/>
            <person name="Rajasekar S."/>
            <person name="Grimwood J."/>
            <person name="Han X."/>
            <person name="Sun S."/>
            <person name="Hou Z."/>
            <person name="He W."/>
            <person name="Dai G."/>
            <person name="Sun C."/>
            <person name="Schmutz J."/>
            <person name="Leebens-Mack J.H."/>
            <person name="Li F.W."/>
            <person name="Wang L."/>
        </authorList>
    </citation>
    <scope>NUCLEOTIDE SEQUENCE [LARGE SCALE GENOMIC DNA]</scope>
    <source>
        <strain evidence="2">cv. PW_Plant_1</strain>
    </source>
</reference>